<comment type="catalytic activity">
    <reaction evidence="4">
        <text>(S)-lactate + NAD(+) = pyruvate + NADH + H(+)</text>
        <dbReference type="Rhea" id="RHEA:23444"/>
        <dbReference type="ChEBI" id="CHEBI:15361"/>
        <dbReference type="ChEBI" id="CHEBI:15378"/>
        <dbReference type="ChEBI" id="CHEBI:16651"/>
        <dbReference type="ChEBI" id="CHEBI:57540"/>
        <dbReference type="ChEBI" id="CHEBI:57945"/>
        <dbReference type="EC" id="1.1.1.27"/>
    </reaction>
</comment>
<proteinExistence type="inferred from homology"/>
<keyword evidence="14" id="KW-1185">Reference proteome</keyword>
<evidence type="ECO:0000256" key="7">
    <source>
        <dbReference type="PIRSR" id="PIRSR000102-3"/>
    </source>
</evidence>
<reference evidence="11" key="2">
    <citation type="submission" date="2014-05" db="EMBL/GenBank/DDBJ databases">
        <title>The genome sequences of chimpanzee malaria parasites reveal the path to human adaptation.</title>
        <authorList>
            <person name="Otto T.D."/>
            <person name="Rayner J.C."/>
            <person name="Boehme U."/>
            <person name="Pain A."/>
            <person name="Spottiswoode N."/>
            <person name="Sanders M."/>
            <person name="Quail M."/>
            <person name="Ollomo B."/>
            <person name="Renaud F."/>
            <person name="Thomas A.W."/>
            <person name="Prugnolle F."/>
            <person name="Conway D.J."/>
            <person name="Newbold C."/>
            <person name="Berriman M."/>
        </authorList>
    </citation>
    <scope>NUCLEOTIDE SEQUENCE [LARGE SCALE GENOMIC DNA]</scope>
    <source>
        <strain evidence="11">CDC</strain>
    </source>
</reference>
<evidence type="ECO:0000256" key="8">
    <source>
        <dbReference type="RuleBase" id="RU003369"/>
    </source>
</evidence>
<dbReference type="OrthoDB" id="4069699at2759"/>
<keyword evidence="2 8" id="KW-0560">Oxidoreductase</keyword>
<evidence type="ECO:0000256" key="4">
    <source>
        <dbReference type="ARBA" id="ARBA00049258"/>
    </source>
</evidence>
<dbReference type="Gene3D" id="3.40.50.720">
    <property type="entry name" value="NAD(P)-binding Rossmann-like Domain"/>
    <property type="match status" value="1"/>
</dbReference>
<gene>
    <name evidence="11" type="primary">MDH</name>
    <name evidence="11" type="ORF">PRCDC_0616900</name>
    <name evidence="13" type="ORF">PRG01_0617900</name>
    <name evidence="12" type="ORF">PRSY57_0616900</name>
</gene>
<evidence type="ECO:0000259" key="9">
    <source>
        <dbReference type="Pfam" id="PF00056"/>
    </source>
</evidence>
<dbReference type="Pfam" id="PF00056">
    <property type="entry name" value="Ldh_1_N"/>
    <property type="match status" value="1"/>
</dbReference>
<evidence type="ECO:0000313" key="14">
    <source>
        <dbReference type="Proteomes" id="UP000027581"/>
    </source>
</evidence>
<dbReference type="GO" id="GO:0004459">
    <property type="term" value="F:L-lactate dehydrogenase (NAD+) activity"/>
    <property type="evidence" value="ECO:0007669"/>
    <property type="project" value="UniProtKB-EC"/>
</dbReference>
<evidence type="ECO:0000259" key="10">
    <source>
        <dbReference type="Pfam" id="PF02866"/>
    </source>
</evidence>
<feature type="binding site" evidence="6">
    <location>
        <position position="87"/>
    </location>
    <ligand>
        <name>substrate</name>
    </ligand>
</feature>
<dbReference type="PANTHER" id="PTHR43128">
    <property type="entry name" value="L-2-HYDROXYCARBOXYLATE DEHYDROGENASE (NAD(P)(+))"/>
    <property type="match status" value="1"/>
</dbReference>
<comment type="similarity">
    <text evidence="8">Belongs to the LDH/MDH superfamily.</text>
</comment>
<dbReference type="FunFam" id="3.40.50.720:FF:000575">
    <property type="entry name" value="Malate dehydrogenase"/>
    <property type="match status" value="1"/>
</dbReference>
<dbReference type="SUPFAM" id="SSF56327">
    <property type="entry name" value="LDH C-terminal domain-like"/>
    <property type="match status" value="1"/>
</dbReference>
<dbReference type="NCBIfam" id="NF004863">
    <property type="entry name" value="PRK06223.1"/>
    <property type="match status" value="1"/>
</dbReference>
<feature type="binding site" evidence="7">
    <location>
        <position position="32"/>
    </location>
    <ligand>
        <name>NAD(+)</name>
        <dbReference type="ChEBI" id="CHEBI:57540"/>
    </ligand>
</feature>
<evidence type="ECO:0000256" key="1">
    <source>
        <dbReference type="ARBA" id="ARBA00016495"/>
    </source>
</evidence>
<dbReference type="Proteomes" id="UP000240500">
    <property type="component" value="Chromosome 6"/>
</dbReference>
<feature type="binding site" evidence="6">
    <location>
        <position position="81"/>
    </location>
    <ligand>
        <name>substrate</name>
    </ligand>
</feature>
<dbReference type="VEuPathDB" id="PlasmoDB:PRCDC_0616900"/>
<dbReference type="EMBL" id="HG810767">
    <property type="protein sequence ID" value="CDO63371.1"/>
    <property type="molecule type" value="Genomic_DNA"/>
</dbReference>
<evidence type="ECO:0000256" key="6">
    <source>
        <dbReference type="PIRSR" id="PIRSR000102-2"/>
    </source>
</evidence>
<dbReference type="GeneID" id="24530123"/>
<dbReference type="VEuPathDB" id="PlasmoDB:PRG01_0617900"/>
<evidence type="ECO:0000313" key="11">
    <source>
        <dbReference type="EMBL" id="CDO63371.1"/>
    </source>
</evidence>
<feature type="binding site" evidence="7">
    <location>
        <position position="94"/>
    </location>
    <ligand>
        <name>NAD(+)</name>
        <dbReference type="ChEBI" id="CHEBI:57540"/>
    </ligand>
</feature>
<evidence type="ECO:0000313" key="13">
    <source>
        <dbReference type="EMBL" id="SOV77526.1"/>
    </source>
</evidence>
<feature type="domain" description="Lactate/malate dehydrogenase C-terminal" evidence="10">
    <location>
        <begin position="146"/>
        <end position="310"/>
    </location>
</feature>
<name>A0A060RPX1_PLARE</name>
<sequence length="313" mass="34128">MTKIALIGSGQIGAIVGELCLMENLGDLVLYDVVPGIPQGKALDLKHFSTILGVNRNIIGTNQIEDIKDADIIVITAGVQRKEGMTREDLIGVNGKIMKSVAESVKLHCSKAFVICVSNPLDIMVNVFHKFSNLPHEKICGMAGILDTSRYCSLIADKLKVSAEDVNAVILGGHGDLMVPLQRYTSVNGVPLSEFVKKNMISQNEIQEIIQKTRNMGAEIIKLAKASAAFAPAAAITKMIKSYLYNENNLFTCAVYLNGHYNCSNLFVGSTAKINNKGAYPVEFPLTKEEQDLYMESIANVQSNTQKAFDLIK</sequence>
<keyword evidence="3 7" id="KW-0520">NAD</keyword>
<feature type="binding site" evidence="6">
    <location>
        <position position="150"/>
    </location>
    <ligand>
        <name>substrate</name>
    </ligand>
</feature>
<dbReference type="InterPro" id="IPR001236">
    <property type="entry name" value="Lactate/malate_DH_N"/>
</dbReference>
<feature type="active site" description="Proton acceptor" evidence="5">
    <location>
        <position position="174"/>
    </location>
</feature>
<reference evidence="11" key="1">
    <citation type="submission" date="2014-01" db="EMBL/GenBank/DDBJ databases">
        <authorList>
            <person name="Aslett M."/>
        </authorList>
    </citation>
    <scope>NUCLEOTIDE SEQUENCE</scope>
    <source>
        <strain evidence="11">CDC</strain>
    </source>
</reference>
<protein>
    <recommendedName>
        <fullName evidence="1">L-lactate dehydrogenase</fullName>
    </recommendedName>
</protein>
<accession>A0A060RPX1</accession>
<feature type="domain" description="Lactate/malate dehydrogenase N-terminal" evidence="9">
    <location>
        <begin position="2"/>
        <end position="141"/>
    </location>
</feature>
<evidence type="ECO:0000313" key="12">
    <source>
        <dbReference type="EMBL" id="KYO01065.1"/>
    </source>
</evidence>
<dbReference type="SUPFAM" id="SSF51735">
    <property type="entry name" value="NAD(P)-binding Rossmann-fold domains"/>
    <property type="match status" value="1"/>
</dbReference>
<dbReference type="InterPro" id="IPR015955">
    <property type="entry name" value="Lactate_DH/Glyco_Ohase_4_C"/>
</dbReference>
<dbReference type="EMBL" id="LVLA01000007">
    <property type="protein sequence ID" value="KYO01065.1"/>
    <property type="molecule type" value="Genomic_DNA"/>
</dbReference>
<dbReference type="GO" id="GO:0006089">
    <property type="term" value="P:lactate metabolic process"/>
    <property type="evidence" value="ECO:0007669"/>
    <property type="project" value="TreeGrafter"/>
</dbReference>
<evidence type="ECO:0000256" key="5">
    <source>
        <dbReference type="PIRSR" id="PIRSR000102-1"/>
    </source>
</evidence>
<reference evidence="12 15" key="3">
    <citation type="journal article" date="2016" name="Nat. Commun.">
        <title>Genomes of cryptic chimpanzee Plasmodium species reveal key evolutionary events leading to human malaria.</title>
        <authorList>
            <person name="Sundararaman S.A."/>
            <person name="Plenderleith L.J."/>
            <person name="Liu W."/>
            <person name="Loy D.E."/>
            <person name="Learn G.H."/>
            <person name="Li Y."/>
            <person name="Shaw K.S."/>
            <person name="Ayouba A."/>
            <person name="Peeters M."/>
            <person name="Speede S."/>
            <person name="Shaw G.M."/>
            <person name="Bushman F.D."/>
            <person name="Brisson D."/>
            <person name="Rayner J.C."/>
            <person name="Sharp P.M."/>
            <person name="Hahn B.H."/>
        </authorList>
    </citation>
    <scope>NUCLEOTIDE SEQUENCE [LARGE SCALE GENOMIC DNA]</scope>
    <source>
        <strain evidence="12 15">SY57</strain>
    </source>
</reference>
<dbReference type="EMBL" id="LT969569">
    <property type="protein sequence ID" value="SOV77526.1"/>
    <property type="molecule type" value="Genomic_DNA"/>
</dbReference>
<dbReference type="PIRSF" id="PIRSF000102">
    <property type="entry name" value="Lac_mal_DH"/>
    <property type="match status" value="1"/>
</dbReference>
<dbReference type="Pfam" id="PF02866">
    <property type="entry name" value="Ldh_1_C"/>
    <property type="match status" value="1"/>
</dbReference>
<feature type="binding site" evidence="7">
    <location>
        <begin position="8"/>
        <end position="13"/>
    </location>
    <ligand>
        <name>NAD(+)</name>
        <dbReference type="ChEBI" id="CHEBI:57540"/>
    </ligand>
</feature>
<dbReference type="AlphaFoldDB" id="A0A060RPX1"/>
<dbReference type="InterPro" id="IPR011275">
    <property type="entry name" value="Malate_DH_type3"/>
</dbReference>
<evidence type="ECO:0000256" key="2">
    <source>
        <dbReference type="ARBA" id="ARBA00023002"/>
    </source>
</evidence>
<dbReference type="Gene3D" id="3.90.110.10">
    <property type="entry name" value="Lactate dehydrogenase/glycoside hydrolase, family 4, C-terminal"/>
    <property type="match status" value="1"/>
</dbReference>
<feature type="binding site" evidence="6">
    <location>
        <position position="119"/>
    </location>
    <ligand>
        <name>substrate</name>
    </ligand>
</feature>
<reference evidence="13 16" key="4">
    <citation type="submission" date="2016-09" db="EMBL/GenBank/DDBJ databases">
        <authorList>
            <consortium name="Pathogen Informatics"/>
        </authorList>
    </citation>
    <scope>NUCLEOTIDE SEQUENCE [LARGE SCALE GENOMIC DNA]</scope>
</reference>
<evidence type="ECO:0000313" key="15">
    <source>
        <dbReference type="Proteomes" id="UP000076359"/>
    </source>
</evidence>
<dbReference type="PANTHER" id="PTHR43128:SF16">
    <property type="entry name" value="L-LACTATE DEHYDROGENASE"/>
    <property type="match status" value="1"/>
</dbReference>
<dbReference type="InterPro" id="IPR036291">
    <property type="entry name" value="NAD(P)-bd_dom_sf"/>
</dbReference>
<dbReference type="Proteomes" id="UP000027581">
    <property type="component" value="Unassembled WGS sequence"/>
</dbReference>
<evidence type="ECO:0000313" key="16">
    <source>
        <dbReference type="Proteomes" id="UP000240500"/>
    </source>
</evidence>
<feature type="binding site" evidence="7">
    <location>
        <begin position="117"/>
        <end position="119"/>
    </location>
    <ligand>
        <name>NAD(+)</name>
        <dbReference type="ChEBI" id="CHEBI:57540"/>
    </ligand>
</feature>
<dbReference type="Proteomes" id="UP000076359">
    <property type="component" value="Chromosome 6"/>
</dbReference>
<evidence type="ECO:0000256" key="3">
    <source>
        <dbReference type="ARBA" id="ARBA00023027"/>
    </source>
</evidence>
<dbReference type="RefSeq" id="XP_012761998.1">
    <property type="nucleotide sequence ID" value="XM_012906544.2"/>
</dbReference>
<dbReference type="CDD" id="cd01339">
    <property type="entry name" value="LDH-like_MDH"/>
    <property type="match status" value="1"/>
</dbReference>
<dbReference type="FunFam" id="3.90.110.10:FF:000013">
    <property type="entry name" value="Malate dehydrogenase"/>
    <property type="match status" value="1"/>
</dbReference>
<dbReference type="InterPro" id="IPR001557">
    <property type="entry name" value="L-lactate/malate_DH"/>
</dbReference>
<dbReference type="InterPro" id="IPR022383">
    <property type="entry name" value="Lactate/malate_DH_C"/>
</dbReference>
<dbReference type="KEGG" id="prei:PRSY57_0616900"/>
<dbReference type="PRINTS" id="PR00086">
    <property type="entry name" value="LLDHDRGNASE"/>
</dbReference>
<organism evidence="11 14">
    <name type="scientific">Plasmodium reichenowi</name>
    <dbReference type="NCBI Taxonomy" id="5854"/>
    <lineage>
        <taxon>Eukaryota</taxon>
        <taxon>Sar</taxon>
        <taxon>Alveolata</taxon>
        <taxon>Apicomplexa</taxon>
        <taxon>Aconoidasida</taxon>
        <taxon>Haemosporida</taxon>
        <taxon>Plasmodiidae</taxon>
        <taxon>Plasmodium</taxon>
        <taxon>Plasmodium (Laverania)</taxon>
    </lineage>
</organism>